<comment type="caution">
    <text evidence="1">The sequence shown here is derived from an EMBL/GenBank/DDBJ whole genome shotgun (WGS) entry which is preliminary data.</text>
</comment>
<evidence type="ECO:0000313" key="2">
    <source>
        <dbReference type="Proteomes" id="UP001519535"/>
    </source>
</evidence>
<keyword evidence="2" id="KW-1185">Reference proteome</keyword>
<name>A0ABS5RL26_9MYCO</name>
<organism evidence="1 2">
    <name type="scientific">Mycolicibacter acidiphilus</name>
    <dbReference type="NCBI Taxonomy" id="2835306"/>
    <lineage>
        <taxon>Bacteria</taxon>
        <taxon>Bacillati</taxon>
        <taxon>Actinomycetota</taxon>
        <taxon>Actinomycetes</taxon>
        <taxon>Mycobacteriales</taxon>
        <taxon>Mycobacteriaceae</taxon>
        <taxon>Mycolicibacter</taxon>
    </lineage>
</organism>
<dbReference type="EMBL" id="JAHCLR010000034">
    <property type="protein sequence ID" value="MBS9534985.1"/>
    <property type="molecule type" value="Genomic_DNA"/>
</dbReference>
<dbReference type="Proteomes" id="UP001519535">
    <property type="component" value="Unassembled WGS sequence"/>
</dbReference>
<reference evidence="1 2" key="1">
    <citation type="submission" date="2021-05" db="EMBL/GenBank/DDBJ databases">
        <title>Mycobacterium acidophilum sp. nov., an extremely acid-tolerant member of the genus Mycobacterium.</title>
        <authorList>
            <person name="Xia J."/>
        </authorList>
    </citation>
    <scope>NUCLEOTIDE SEQUENCE [LARGE SCALE GENOMIC DNA]</scope>
    <source>
        <strain evidence="1 2">M1</strain>
    </source>
</reference>
<accession>A0ABS5RL26</accession>
<dbReference type="RefSeq" id="WP_214093849.1">
    <property type="nucleotide sequence ID" value="NZ_JAHCLR010000034.1"/>
</dbReference>
<sequence>MESDQATRMRAAIDQAVAVGPSFLRGEIDADSMAGSMIRAVQGYVEQEQAAGGDGRPHDAQAMGLQNILAELMGCGSGYLAGRCDAACVARTMTEMVREFGG</sequence>
<gene>
    <name evidence="1" type="ORF">KIH27_15455</name>
</gene>
<proteinExistence type="predicted"/>
<protein>
    <submittedName>
        <fullName evidence="1">Uncharacterized protein</fullName>
    </submittedName>
</protein>
<evidence type="ECO:0000313" key="1">
    <source>
        <dbReference type="EMBL" id="MBS9534985.1"/>
    </source>
</evidence>